<dbReference type="Proteomes" id="UP000787472">
    <property type="component" value="Unassembled WGS sequence"/>
</dbReference>
<keyword evidence="10" id="KW-1185">Reference proteome</keyword>
<dbReference type="InterPro" id="IPR001672">
    <property type="entry name" value="G6P_Isomerase"/>
</dbReference>
<comment type="function">
    <text evidence="7">Catalyzes the reversible isomerization of glucose-6-phosphate to fructose-6-phosphate.</text>
</comment>
<dbReference type="GO" id="GO:0051156">
    <property type="term" value="P:glucose 6-phosphate metabolic process"/>
    <property type="evidence" value="ECO:0007669"/>
    <property type="project" value="TreeGrafter"/>
</dbReference>
<feature type="active site" description="Proton donor" evidence="7">
    <location>
        <position position="357"/>
    </location>
</feature>
<name>A0A9E5JR17_9GAMM</name>
<dbReference type="SUPFAM" id="SSF53697">
    <property type="entry name" value="SIS domain"/>
    <property type="match status" value="1"/>
</dbReference>
<dbReference type="InterPro" id="IPR018189">
    <property type="entry name" value="Phosphoglucose_isomerase_CS"/>
</dbReference>
<dbReference type="PROSITE" id="PS51463">
    <property type="entry name" value="P_GLUCOSE_ISOMERASE_3"/>
    <property type="match status" value="1"/>
</dbReference>
<evidence type="ECO:0000256" key="1">
    <source>
        <dbReference type="ARBA" id="ARBA00004926"/>
    </source>
</evidence>
<evidence type="ECO:0000256" key="4">
    <source>
        <dbReference type="ARBA" id="ARBA00023152"/>
    </source>
</evidence>
<dbReference type="PROSITE" id="PS00765">
    <property type="entry name" value="P_GLUCOSE_ISOMERASE_1"/>
    <property type="match status" value="1"/>
</dbReference>
<keyword evidence="5 7" id="KW-0413">Isomerase</keyword>
<dbReference type="GO" id="GO:0097367">
    <property type="term" value="F:carbohydrate derivative binding"/>
    <property type="evidence" value="ECO:0007669"/>
    <property type="project" value="InterPro"/>
</dbReference>
<comment type="caution">
    <text evidence="9">The sequence shown here is derived from an EMBL/GenBank/DDBJ whole genome shotgun (WGS) entry which is preliminary data.</text>
</comment>
<comment type="subcellular location">
    <subcellularLocation>
        <location evidence="7">Cytoplasm</location>
    </subcellularLocation>
</comment>
<dbReference type="PANTHER" id="PTHR11469">
    <property type="entry name" value="GLUCOSE-6-PHOSPHATE ISOMERASE"/>
    <property type="match status" value="1"/>
</dbReference>
<dbReference type="CDD" id="cd05015">
    <property type="entry name" value="SIS_PGI_1"/>
    <property type="match status" value="1"/>
</dbReference>
<comment type="pathway">
    <text evidence="7">Carbohydrate biosynthesis; gluconeogenesis.</text>
</comment>
<dbReference type="HAMAP" id="MF_00473">
    <property type="entry name" value="G6P_isomerase"/>
    <property type="match status" value="1"/>
</dbReference>
<feature type="active site" evidence="7">
    <location>
        <position position="516"/>
    </location>
</feature>
<dbReference type="GO" id="GO:0004347">
    <property type="term" value="F:glucose-6-phosphate isomerase activity"/>
    <property type="evidence" value="ECO:0007669"/>
    <property type="project" value="UniProtKB-UniRule"/>
</dbReference>
<dbReference type="EMBL" id="JAAONZ010000003">
    <property type="protein sequence ID" value="NHO64934.1"/>
    <property type="molecule type" value="Genomic_DNA"/>
</dbReference>
<feature type="active site" evidence="7">
    <location>
        <position position="388"/>
    </location>
</feature>
<comment type="similarity">
    <text evidence="2 7 8">Belongs to the GPI family.</text>
</comment>
<dbReference type="InterPro" id="IPR035476">
    <property type="entry name" value="SIS_PGI_1"/>
</dbReference>
<comment type="catalytic activity">
    <reaction evidence="6 7 8">
        <text>alpha-D-glucose 6-phosphate = beta-D-fructose 6-phosphate</text>
        <dbReference type="Rhea" id="RHEA:11816"/>
        <dbReference type="ChEBI" id="CHEBI:57634"/>
        <dbReference type="ChEBI" id="CHEBI:58225"/>
        <dbReference type="EC" id="5.3.1.9"/>
    </reaction>
</comment>
<dbReference type="Gene3D" id="1.10.1390.10">
    <property type="match status" value="1"/>
</dbReference>
<organism evidence="9 10">
    <name type="scientific">Pseudomaricurvus hydrocarbonicus</name>
    <dbReference type="NCBI Taxonomy" id="1470433"/>
    <lineage>
        <taxon>Bacteria</taxon>
        <taxon>Pseudomonadati</taxon>
        <taxon>Pseudomonadota</taxon>
        <taxon>Gammaproteobacteria</taxon>
        <taxon>Cellvibrionales</taxon>
        <taxon>Cellvibrionaceae</taxon>
        <taxon>Pseudomaricurvus</taxon>
    </lineage>
</organism>
<sequence length="549" mass="61076">MEVTDPKATLSQHLPHWELLNAHKQAWTSSLSELFALDPHRAEHYSLEVGSLFLDYSKSHLNETTIKHLLALADDCQLQQAIDSLFTGKHVNNTEDRPAWHSALRQQPDSTLPASSVSGDIAAAKKQMAEFVKNLHDGSWKGHSGQTITDVVNIGIGGSDLGPRMVCKALSDFHLPQVNVHFVANIDGAEIYHTLKQLNPETTLFIVASKSFSTLETLENAKTARHWIISNGCSIDNLKRHFVAISTNTKKATEFGIDADNIFPMWDWVGGRYSLWSAIGLPIAIAVGWQAFEALLEGAAEMDEHFATAEFKHNMPVILAFLTFWYSQFWEAKSQAVLPYCHQLQRFPDFLQQLDMESLGKSVNRDGQPTHYATGIAIWGTEESNGQHSFHQLFHQGTQMIPVDFITSLQPNHPHTNQHQQLLACCLSQSQAMLEGKTLAQARQELLDDGQSKADADRLAPHKVIPGNRPSNTLLLDQLTPRSLGSLIALYEHKVYVLSVLLNINAFDQWGVELGKQLGTTIAGALKSGQLPEHWDSSTRALAERILSR</sequence>
<dbReference type="GO" id="GO:0005829">
    <property type="term" value="C:cytosol"/>
    <property type="evidence" value="ECO:0007669"/>
    <property type="project" value="TreeGrafter"/>
</dbReference>
<dbReference type="InterPro" id="IPR023096">
    <property type="entry name" value="G6P_Isomerase_C"/>
</dbReference>
<dbReference type="RefSeq" id="WP_167182743.1">
    <property type="nucleotide sequence ID" value="NZ_JAAONZ010000003.1"/>
</dbReference>
<dbReference type="CDD" id="cd05016">
    <property type="entry name" value="SIS_PGI_2"/>
    <property type="match status" value="1"/>
</dbReference>
<evidence type="ECO:0000313" key="10">
    <source>
        <dbReference type="Proteomes" id="UP000787472"/>
    </source>
</evidence>
<dbReference type="PANTHER" id="PTHR11469:SF1">
    <property type="entry name" value="GLUCOSE-6-PHOSPHATE ISOMERASE"/>
    <property type="match status" value="1"/>
</dbReference>
<dbReference type="InterPro" id="IPR046348">
    <property type="entry name" value="SIS_dom_sf"/>
</dbReference>
<dbReference type="InterPro" id="IPR035482">
    <property type="entry name" value="SIS_PGI_2"/>
</dbReference>
<dbReference type="AlphaFoldDB" id="A0A9E5JR17"/>
<dbReference type="GO" id="GO:0006094">
    <property type="term" value="P:gluconeogenesis"/>
    <property type="evidence" value="ECO:0007669"/>
    <property type="project" value="UniProtKB-UniRule"/>
</dbReference>
<protein>
    <recommendedName>
        <fullName evidence="7">Glucose-6-phosphate isomerase</fullName>
        <shortName evidence="7">GPI</shortName>
        <ecNumber evidence="7">5.3.1.9</ecNumber>
    </recommendedName>
    <alternativeName>
        <fullName evidence="7">Phosphoglucose isomerase</fullName>
        <shortName evidence="7">PGI</shortName>
    </alternativeName>
    <alternativeName>
        <fullName evidence="7">Phosphohexose isomerase</fullName>
        <shortName evidence="7">PHI</shortName>
    </alternativeName>
</protein>
<dbReference type="Gene3D" id="3.40.50.10490">
    <property type="entry name" value="Glucose-6-phosphate isomerase like protein, domain 1"/>
    <property type="match status" value="2"/>
</dbReference>
<dbReference type="PROSITE" id="PS00174">
    <property type="entry name" value="P_GLUCOSE_ISOMERASE_2"/>
    <property type="match status" value="1"/>
</dbReference>
<dbReference type="EC" id="5.3.1.9" evidence="7"/>
<evidence type="ECO:0000256" key="2">
    <source>
        <dbReference type="ARBA" id="ARBA00006604"/>
    </source>
</evidence>
<evidence type="ECO:0000256" key="3">
    <source>
        <dbReference type="ARBA" id="ARBA00022432"/>
    </source>
</evidence>
<proteinExistence type="inferred from homology"/>
<dbReference type="NCBIfam" id="NF001211">
    <property type="entry name" value="PRK00179.1"/>
    <property type="match status" value="1"/>
</dbReference>
<keyword evidence="7" id="KW-0963">Cytoplasm</keyword>
<dbReference type="GO" id="GO:0006096">
    <property type="term" value="P:glycolytic process"/>
    <property type="evidence" value="ECO:0007669"/>
    <property type="project" value="UniProtKB-UniRule"/>
</dbReference>
<accession>A0A9E5JR17</accession>
<dbReference type="GO" id="GO:0048029">
    <property type="term" value="F:monosaccharide binding"/>
    <property type="evidence" value="ECO:0007669"/>
    <property type="project" value="TreeGrafter"/>
</dbReference>
<keyword evidence="3 7" id="KW-0312">Gluconeogenesis</keyword>
<comment type="pathway">
    <text evidence="1 7 8">Carbohydrate degradation; glycolysis; D-glyceraldehyde 3-phosphate and glycerone phosphate from D-glucose: step 2/4.</text>
</comment>
<evidence type="ECO:0000256" key="5">
    <source>
        <dbReference type="ARBA" id="ARBA00023235"/>
    </source>
</evidence>
<evidence type="ECO:0000256" key="7">
    <source>
        <dbReference type="HAMAP-Rule" id="MF_00473"/>
    </source>
</evidence>
<reference evidence="9" key="1">
    <citation type="submission" date="2020-03" db="EMBL/GenBank/DDBJ databases">
        <authorList>
            <person name="Guo F."/>
        </authorList>
    </citation>
    <scope>NUCLEOTIDE SEQUENCE</scope>
    <source>
        <strain evidence="9">JCM 30134</strain>
    </source>
</reference>
<dbReference type="PRINTS" id="PR00662">
    <property type="entry name" value="G6PISOMERASE"/>
</dbReference>
<dbReference type="Pfam" id="PF00342">
    <property type="entry name" value="PGI"/>
    <property type="match status" value="1"/>
</dbReference>
<evidence type="ECO:0000313" key="9">
    <source>
        <dbReference type="EMBL" id="NHO64934.1"/>
    </source>
</evidence>
<keyword evidence="4 7" id="KW-0324">Glycolysis</keyword>
<evidence type="ECO:0000256" key="8">
    <source>
        <dbReference type="RuleBase" id="RU000612"/>
    </source>
</evidence>
<evidence type="ECO:0000256" key="6">
    <source>
        <dbReference type="ARBA" id="ARBA00029321"/>
    </source>
</evidence>
<gene>
    <name evidence="7 9" type="primary">pgi</name>
    <name evidence="9" type="ORF">G8770_05190</name>
</gene>